<feature type="compositionally biased region" description="Polar residues" evidence="2">
    <location>
        <begin position="44"/>
        <end position="55"/>
    </location>
</feature>
<evidence type="ECO:0000313" key="5">
    <source>
        <dbReference type="Proteomes" id="UP000003695"/>
    </source>
</evidence>
<evidence type="ECO:0000259" key="3">
    <source>
        <dbReference type="Pfam" id="PF04650"/>
    </source>
</evidence>
<name>F5VU12_STROR</name>
<feature type="region of interest" description="Disordered" evidence="2">
    <location>
        <begin position="44"/>
        <end position="67"/>
    </location>
</feature>
<dbReference type="AlphaFoldDB" id="F5VU12"/>
<comment type="caution">
    <text evidence="4">The sequence shown here is derived from an EMBL/GenBank/DDBJ whole genome shotgun (WGS) entry which is preliminary data.</text>
</comment>
<protein>
    <submittedName>
        <fullName evidence="4">Gram-positive signal peptide protein, YSIRK family</fullName>
    </submittedName>
</protein>
<gene>
    <name evidence="4" type="ORF">HMPREF9968_1770</name>
</gene>
<dbReference type="EMBL" id="AFNM01000020">
    <property type="protein sequence ID" value="EGL90605.1"/>
    <property type="molecule type" value="Genomic_DNA"/>
</dbReference>
<dbReference type="eggNOG" id="COG4409">
    <property type="taxonomic scope" value="Bacteria"/>
</dbReference>
<dbReference type="InterPro" id="IPR005877">
    <property type="entry name" value="YSIRK_signal_dom"/>
</dbReference>
<feature type="domain" description="YSIRK Gram-positive signal peptide" evidence="3">
    <location>
        <begin position="8"/>
        <end position="32"/>
    </location>
</feature>
<dbReference type="PATRIC" id="fig|1005704.3.peg.721"/>
<reference evidence="4 5" key="1">
    <citation type="submission" date="2011-04" db="EMBL/GenBank/DDBJ databases">
        <authorList>
            <person name="Durkin A.S."/>
            <person name="Radune D."/>
            <person name="Hostetler J."/>
            <person name="Torralba M."/>
            <person name="Gillis M."/>
            <person name="Methe B."/>
            <person name="Sutton G."/>
            <person name="Nelson K.E."/>
        </authorList>
    </citation>
    <scope>NUCLEOTIDE SEQUENCE [LARGE SCALE GENOMIC DNA]</scope>
    <source>
        <strain evidence="4 5">SK255</strain>
    </source>
</reference>
<accession>F5VU12</accession>
<organism evidence="4 5">
    <name type="scientific">Streptococcus oralis SK255</name>
    <dbReference type="NCBI Taxonomy" id="1005704"/>
    <lineage>
        <taxon>Bacteria</taxon>
        <taxon>Bacillati</taxon>
        <taxon>Bacillota</taxon>
        <taxon>Bacilli</taxon>
        <taxon>Lactobacillales</taxon>
        <taxon>Streptococcaceae</taxon>
        <taxon>Streptococcus</taxon>
    </lineage>
</organism>
<evidence type="ECO:0000313" key="4">
    <source>
        <dbReference type="EMBL" id="EGL90605.1"/>
    </source>
</evidence>
<dbReference type="Proteomes" id="UP000003695">
    <property type="component" value="Unassembled WGS sequence"/>
</dbReference>
<keyword evidence="1" id="KW-0732">Signal</keyword>
<sequence length="139" mass="15380">MNYNSLHRKQRYGIRKFAIGAASVVIGTVVFGVNPVLAQEQANAAGASTETVESGQGQGLSELPKEVSSGDLEHLDKDLAGKLAAAQDNGVEVDQDHLKKMRVQNQKLHPLRKPLQKKQIRKQNQRIRELFLVTITQEI</sequence>
<proteinExistence type="predicted"/>
<dbReference type="Pfam" id="PF04650">
    <property type="entry name" value="YSIRK_signal"/>
    <property type="match status" value="1"/>
</dbReference>
<dbReference type="NCBIfam" id="TIGR01168">
    <property type="entry name" value="YSIRK_signal"/>
    <property type="match status" value="1"/>
</dbReference>
<evidence type="ECO:0000256" key="2">
    <source>
        <dbReference type="SAM" id="MobiDB-lite"/>
    </source>
</evidence>
<evidence type="ECO:0000256" key="1">
    <source>
        <dbReference type="ARBA" id="ARBA00022729"/>
    </source>
</evidence>